<dbReference type="PANTHER" id="PTHR30023">
    <property type="entry name" value="D-ALANYL-D-ALANINE CARBOXYPEPTIDASE"/>
    <property type="match status" value="1"/>
</dbReference>
<evidence type="ECO:0000313" key="4">
    <source>
        <dbReference type="EMBL" id="WRS39402.1"/>
    </source>
</evidence>
<accession>A0ABZ1CM58</accession>
<dbReference type="SUPFAM" id="SSF56601">
    <property type="entry name" value="beta-lactamase/transpeptidase-like"/>
    <property type="match status" value="1"/>
</dbReference>
<dbReference type="Pfam" id="PF02113">
    <property type="entry name" value="Peptidase_S13"/>
    <property type="match status" value="1"/>
</dbReference>
<dbReference type="PRINTS" id="PR00922">
    <property type="entry name" value="DADACBPTASE3"/>
</dbReference>
<evidence type="ECO:0000256" key="2">
    <source>
        <dbReference type="ARBA" id="ARBA00022801"/>
    </source>
</evidence>
<dbReference type="InterPro" id="IPR000667">
    <property type="entry name" value="Peptidase_S13"/>
</dbReference>
<proteinExistence type="inferred from homology"/>
<dbReference type="GO" id="GO:0009002">
    <property type="term" value="F:serine-type D-Ala-D-Ala carboxypeptidase activity"/>
    <property type="evidence" value="ECO:0007669"/>
    <property type="project" value="UniProtKB-EC"/>
</dbReference>
<sequence length="484" mass="50512">MFSASACFRFLAGLALALFAASAQAVALPGAFTDALRQAGIPLDHVAVVVQPVDGGAPLLSHNAEAALNPASVMKLVTSFAALDLLGPDFGWTTDVWADGPLADGVLHGNLVIKGHGDPGLTLERMWLLQRDLRARGIRRIEGALVLDPSAFELPEADPGAFDGEPLALYNATPGALVANYNATTLRLKPDGQQVGVAPDIALPGVELVSQLAIDERAPCNGWKEAIEPTAPPDGRPGVVLSGPYPRSCGEQTIALNLFGPAATFDRIFRGLWAEGGGTLTGATVEGGAPDGPPLLQFASEPLTVALTRMNKYSNNLMARNLFLTLGAAAYGPPATPDKGARAVRAALGRHGIPTRKLVLENGSGLSRIERISADALNRVLLAAYRSAWFAEFESALPVAALDGTLKRRFNGSALAGTAHLKTGTLRDVSALAGYVDGADGRRVSFVMLVNHANARRSEPAQRALLEWIEAGGRQAGGGADGIR</sequence>
<organism evidence="4 5">
    <name type="scientific">Thiobacillus sedimenti</name>
    <dbReference type="NCBI Taxonomy" id="3110231"/>
    <lineage>
        <taxon>Bacteria</taxon>
        <taxon>Pseudomonadati</taxon>
        <taxon>Pseudomonadota</taxon>
        <taxon>Betaproteobacteria</taxon>
        <taxon>Nitrosomonadales</taxon>
        <taxon>Thiobacillaceae</taxon>
        <taxon>Thiobacillus</taxon>
    </lineage>
</organism>
<name>A0ABZ1CM58_9PROT</name>
<evidence type="ECO:0000256" key="3">
    <source>
        <dbReference type="SAM" id="SignalP"/>
    </source>
</evidence>
<comment type="similarity">
    <text evidence="1">Belongs to the peptidase S13 family.</text>
</comment>
<evidence type="ECO:0000313" key="5">
    <source>
        <dbReference type="Proteomes" id="UP001334732"/>
    </source>
</evidence>
<dbReference type="PANTHER" id="PTHR30023:SF0">
    <property type="entry name" value="PENICILLIN-SENSITIVE CARBOXYPEPTIDASE A"/>
    <property type="match status" value="1"/>
</dbReference>
<dbReference type="EMBL" id="CP141769">
    <property type="protein sequence ID" value="WRS39402.1"/>
    <property type="molecule type" value="Genomic_DNA"/>
</dbReference>
<dbReference type="InterPro" id="IPR012338">
    <property type="entry name" value="Beta-lactam/transpept-like"/>
</dbReference>
<dbReference type="Gene3D" id="3.50.80.20">
    <property type="entry name" value="D-Ala-D-Ala carboxypeptidase C, peptidase S13"/>
    <property type="match status" value="1"/>
</dbReference>
<reference evidence="4 5" key="1">
    <citation type="submission" date="2023-12" db="EMBL/GenBank/DDBJ databases">
        <title>Thiobacillus sedimentum sp. nov., a chemolithoautotrophic sulfur-oxidizing bacterium isolated from freshwater sediment.</title>
        <authorList>
            <person name="Luo J."/>
            <person name="Dai C."/>
        </authorList>
    </citation>
    <scope>NUCLEOTIDE SEQUENCE [LARGE SCALE GENOMIC DNA]</scope>
    <source>
        <strain evidence="4 5">SCUT-2</strain>
    </source>
</reference>
<feature type="chain" id="PRO_5046645439" evidence="3">
    <location>
        <begin position="26"/>
        <end position="484"/>
    </location>
</feature>
<feature type="signal peptide" evidence="3">
    <location>
        <begin position="1"/>
        <end position="25"/>
    </location>
</feature>
<dbReference type="EC" id="3.4.16.4" evidence="4"/>
<keyword evidence="2 4" id="KW-0378">Hydrolase</keyword>
<dbReference type="NCBIfam" id="TIGR00666">
    <property type="entry name" value="PBP4"/>
    <property type="match status" value="1"/>
</dbReference>
<protein>
    <submittedName>
        <fullName evidence="4">D-alanyl-D-alanine carboxypeptidase/D-alanyl-D-alanine-endopeptidase</fullName>
        <ecNumber evidence="4">3.4.16.4</ecNumber>
    </submittedName>
</protein>
<keyword evidence="3" id="KW-0732">Signal</keyword>
<evidence type="ECO:0000256" key="1">
    <source>
        <dbReference type="ARBA" id="ARBA00006096"/>
    </source>
</evidence>
<keyword evidence="4" id="KW-0121">Carboxypeptidase</keyword>
<dbReference type="RefSeq" id="WP_324779933.1">
    <property type="nucleotide sequence ID" value="NZ_CP141769.1"/>
</dbReference>
<keyword evidence="5" id="KW-1185">Reference proteome</keyword>
<keyword evidence="4" id="KW-0645">Protease</keyword>
<gene>
    <name evidence="4" type="primary">dacB</name>
    <name evidence="4" type="ORF">VA613_00620</name>
</gene>
<dbReference type="Gene3D" id="3.40.710.10">
    <property type="entry name" value="DD-peptidase/beta-lactamase superfamily"/>
    <property type="match status" value="1"/>
</dbReference>
<dbReference type="Proteomes" id="UP001334732">
    <property type="component" value="Chromosome"/>
</dbReference>